<evidence type="ECO:0000313" key="2">
    <source>
        <dbReference type="Proteomes" id="UP000280834"/>
    </source>
</evidence>
<reference evidence="1 2" key="2">
    <citation type="submission" date="2018-11" db="EMBL/GenBank/DDBJ databases">
        <authorList>
            <consortium name="Pathogen Informatics"/>
        </authorList>
    </citation>
    <scope>NUCLEOTIDE SEQUENCE [LARGE SCALE GENOMIC DNA]</scope>
</reference>
<dbReference type="Proteomes" id="UP000280834">
    <property type="component" value="Unassembled WGS sequence"/>
</dbReference>
<accession>A0A0R3QMN2</accession>
<keyword evidence="2" id="KW-1185">Reference proteome</keyword>
<dbReference type="WBParaSite" id="BTMF_0000896701-mRNA-1">
    <property type="protein sequence ID" value="BTMF_0000896701-mRNA-1"/>
    <property type="gene ID" value="BTMF_0000896701"/>
</dbReference>
<gene>
    <name evidence="1" type="ORF">BTMF_LOCUS7018</name>
</gene>
<evidence type="ECO:0000313" key="3">
    <source>
        <dbReference type="WBParaSite" id="BTMF_0000896701-mRNA-1"/>
    </source>
</evidence>
<sequence length="40" mass="4645">MMERNESRKYLQHWLNNSNRPLLIVGAAYSGKTFFAKSVS</sequence>
<dbReference type="AlphaFoldDB" id="A0A0R3QMN2"/>
<name>A0A0R3QMN2_9BILA</name>
<dbReference type="EMBL" id="UZAG01015781">
    <property type="protein sequence ID" value="VDO23299.1"/>
    <property type="molecule type" value="Genomic_DNA"/>
</dbReference>
<dbReference type="STRING" id="42155.A0A0R3QMN2"/>
<protein>
    <submittedName>
        <fullName evidence="3">ATP-binding protein</fullName>
    </submittedName>
</protein>
<organism evidence="3">
    <name type="scientific">Brugia timori</name>
    <dbReference type="NCBI Taxonomy" id="42155"/>
    <lineage>
        <taxon>Eukaryota</taxon>
        <taxon>Metazoa</taxon>
        <taxon>Ecdysozoa</taxon>
        <taxon>Nematoda</taxon>
        <taxon>Chromadorea</taxon>
        <taxon>Rhabditida</taxon>
        <taxon>Spirurina</taxon>
        <taxon>Spiruromorpha</taxon>
        <taxon>Filarioidea</taxon>
        <taxon>Onchocercidae</taxon>
        <taxon>Brugia</taxon>
    </lineage>
</organism>
<evidence type="ECO:0000313" key="1">
    <source>
        <dbReference type="EMBL" id="VDO23299.1"/>
    </source>
</evidence>
<proteinExistence type="predicted"/>
<reference evidence="3" key="1">
    <citation type="submission" date="2017-02" db="UniProtKB">
        <authorList>
            <consortium name="WormBaseParasite"/>
        </authorList>
    </citation>
    <scope>IDENTIFICATION</scope>
</reference>